<dbReference type="Proteomes" id="UP000663870">
    <property type="component" value="Unassembled WGS sequence"/>
</dbReference>
<evidence type="ECO:0000256" key="1">
    <source>
        <dbReference type="ARBA" id="ARBA00004141"/>
    </source>
</evidence>
<dbReference type="CDD" id="cd03386">
    <property type="entry name" value="PAP2_Aur1_like"/>
    <property type="match status" value="1"/>
</dbReference>
<dbReference type="PANTHER" id="PTHR31310:SF7">
    <property type="entry name" value="PA-PHOSPHATASE RELATED-FAMILY PROTEIN DDB_G0268928"/>
    <property type="match status" value="1"/>
</dbReference>
<feature type="transmembrane region" description="Helical" evidence="5">
    <location>
        <begin position="233"/>
        <end position="250"/>
    </location>
</feature>
<proteinExistence type="predicted"/>
<dbReference type="GO" id="GO:0016020">
    <property type="term" value="C:membrane"/>
    <property type="evidence" value="ECO:0007669"/>
    <property type="project" value="UniProtKB-SubCell"/>
</dbReference>
<evidence type="ECO:0000256" key="2">
    <source>
        <dbReference type="ARBA" id="ARBA00022692"/>
    </source>
</evidence>
<dbReference type="InterPro" id="IPR052185">
    <property type="entry name" value="IPC_Synthase-Related"/>
</dbReference>
<keyword evidence="9" id="KW-1185">Reference proteome</keyword>
<feature type="transmembrane region" description="Helical" evidence="5">
    <location>
        <begin position="331"/>
        <end position="349"/>
    </location>
</feature>
<reference evidence="8" key="1">
    <citation type="submission" date="2021-02" db="EMBL/GenBank/DDBJ databases">
        <authorList>
            <person name="Nowell W R."/>
        </authorList>
    </citation>
    <scope>NUCLEOTIDE SEQUENCE</scope>
</reference>
<dbReference type="EMBL" id="CAJNOL010000972">
    <property type="protein sequence ID" value="CAF1253692.1"/>
    <property type="molecule type" value="Genomic_DNA"/>
</dbReference>
<comment type="subcellular location">
    <subcellularLocation>
        <location evidence="1">Membrane</location>
        <topology evidence="1">Multi-pass membrane protein</topology>
    </subcellularLocation>
</comment>
<feature type="transmembrane region" description="Helical" evidence="5">
    <location>
        <begin position="299"/>
        <end position="319"/>
    </location>
</feature>
<dbReference type="Proteomes" id="UP000663854">
    <property type="component" value="Unassembled WGS sequence"/>
</dbReference>
<sequence length="485" mass="56343">MRFYNPLYTRKWSKIFAPFSTFIAQLGKQIGLQPILNKNTNDDLSIDMDSMSNGYVTKSIHDNESNPSVNLLSTFFSTLSFPFRPRTSSKLPYGKLLHKSRSKVSKYYKKQRNGNIKHHETNSIYHQLNIHTVNDENNNQTKNEYKQNSVIIDLLPLLSSQSNESLIDDDDDEDNNYNKNNSIFTTEHYIWLFVLTILYFTWFIFITGISIIHLIIYLALISLYLLSDRTRRLTLAIMIYLTYLFLYDALHLVPNYTVSQVHIYDVYLIEKKYFGISINGHTMTLNEYFKLHHMPLLDILTGICYLHWIPIPIAYSLYLYRYKSKRDYIDFALTFLLTNILGFIIYYIVPAAPPWYVEIYGFNMNMKVPGNPAGFMHFDKITGLRIFSSMYSKNANVFAAIPSLHAAYPVITVLYGSLSKRLWLHIGFVLFTLSVWFSAVYSGHHYVIDVLAGGTCAVIAYILYHLISRIPIINRLLVAYKASVF</sequence>
<name>A0A815AEW8_9BILA</name>
<dbReference type="AlphaFoldDB" id="A0A815AEW8"/>
<protein>
    <recommendedName>
        <fullName evidence="6">Phosphatidic acid phosphatase type 2/haloperoxidase domain-containing protein</fullName>
    </recommendedName>
</protein>
<evidence type="ECO:0000313" key="9">
    <source>
        <dbReference type="Proteomes" id="UP000663870"/>
    </source>
</evidence>
<dbReference type="PANTHER" id="PTHR31310">
    <property type="match status" value="1"/>
</dbReference>
<dbReference type="Pfam" id="PF14378">
    <property type="entry name" value="PAP2_3"/>
    <property type="match status" value="1"/>
</dbReference>
<keyword evidence="3 5" id="KW-1133">Transmembrane helix</keyword>
<evidence type="ECO:0000259" key="6">
    <source>
        <dbReference type="SMART" id="SM00014"/>
    </source>
</evidence>
<evidence type="ECO:0000256" key="5">
    <source>
        <dbReference type="SAM" id="Phobius"/>
    </source>
</evidence>
<feature type="domain" description="Phosphatidic acid phosphatase type 2/haloperoxidase" evidence="6">
    <location>
        <begin position="328"/>
        <end position="465"/>
    </location>
</feature>
<feature type="transmembrane region" description="Helical" evidence="5">
    <location>
        <begin position="422"/>
        <end position="440"/>
    </location>
</feature>
<feature type="transmembrane region" description="Helical" evidence="5">
    <location>
        <begin position="397"/>
        <end position="415"/>
    </location>
</feature>
<evidence type="ECO:0000256" key="4">
    <source>
        <dbReference type="ARBA" id="ARBA00023136"/>
    </source>
</evidence>
<gene>
    <name evidence="8" type="ORF">JXQ802_LOCUS27115</name>
    <name evidence="7" type="ORF">PYM288_LOCUS18139</name>
</gene>
<evidence type="ECO:0000313" key="7">
    <source>
        <dbReference type="EMBL" id="CAF1070613.1"/>
    </source>
</evidence>
<organism evidence="8 9">
    <name type="scientific">Rotaria sordida</name>
    <dbReference type="NCBI Taxonomy" id="392033"/>
    <lineage>
        <taxon>Eukaryota</taxon>
        <taxon>Metazoa</taxon>
        <taxon>Spiralia</taxon>
        <taxon>Gnathifera</taxon>
        <taxon>Rotifera</taxon>
        <taxon>Eurotatoria</taxon>
        <taxon>Bdelloidea</taxon>
        <taxon>Philodinida</taxon>
        <taxon>Philodinidae</taxon>
        <taxon>Rotaria</taxon>
    </lineage>
</organism>
<comment type="caution">
    <text evidence="8">The sequence shown here is derived from an EMBL/GenBank/DDBJ whole genome shotgun (WGS) entry which is preliminary data.</text>
</comment>
<evidence type="ECO:0000313" key="8">
    <source>
        <dbReference type="EMBL" id="CAF1253692.1"/>
    </source>
</evidence>
<feature type="transmembrane region" description="Helical" evidence="5">
    <location>
        <begin position="446"/>
        <end position="467"/>
    </location>
</feature>
<accession>A0A815AEW8</accession>
<dbReference type="SMART" id="SM00014">
    <property type="entry name" value="acidPPc"/>
    <property type="match status" value="1"/>
</dbReference>
<feature type="transmembrane region" description="Helical" evidence="5">
    <location>
        <begin position="189"/>
        <end position="221"/>
    </location>
</feature>
<dbReference type="InterPro" id="IPR000326">
    <property type="entry name" value="PAP2/HPO"/>
</dbReference>
<keyword evidence="4 5" id="KW-0472">Membrane</keyword>
<keyword evidence="2 5" id="KW-0812">Transmembrane</keyword>
<evidence type="ECO:0000256" key="3">
    <source>
        <dbReference type="ARBA" id="ARBA00022989"/>
    </source>
</evidence>
<dbReference type="EMBL" id="CAJNOH010000543">
    <property type="protein sequence ID" value="CAF1070613.1"/>
    <property type="molecule type" value="Genomic_DNA"/>
</dbReference>
<dbReference type="InterPro" id="IPR026841">
    <property type="entry name" value="Aur1/Ipt1"/>
</dbReference>